<evidence type="ECO:0000256" key="1">
    <source>
        <dbReference type="ARBA" id="ARBA00007401"/>
    </source>
</evidence>
<dbReference type="Gene3D" id="2.60.40.10">
    <property type="entry name" value="Immunoglobulins"/>
    <property type="match status" value="2"/>
</dbReference>
<feature type="domain" description="Glycoside hydrolase family 2 immunoglobulin-like beta-sandwich" evidence="5">
    <location>
        <begin position="225"/>
        <end position="332"/>
    </location>
</feature>
<dbReference type="Pfam" id="PF00703">
    <property type="entry name" value="Glyco_hydro_2"/>
    <property type="match status" value="1"/>
</dbReference>
<evidence type="ECO:0000313" key="8">
    <source>
        <dbReference type="EMBL" id="PRY25805.1"/>
    </source>
</evidence>
<dbReference type="SUPFAM" id="SSF49303">
    <property type="entry name" value="beta-Galactosidase/glucuronidase domain"/>
    <property type="match status" value="1"/>
</dbReference>
<dbReference type="PANTHER" id="PTHR42732">
    <property type="entry name" value="BETA-GALACTOSIDASE"/>
    <property type="match status" value="1"/>
</dbReference>
<keyword evidence="4" id="KW-0732">Signal</keyword>
<dbReference type="PANTHER" id="PTHR42732:SF1">
    <property type="entry name" value="BETA-MANNOSIDASE"/>
    <property type="match status" value="1"/>
</dbReference>
<keyword evidence="2" id="KW-0378">Hydrolase</keyword>
<dbReference type="Proteomes" id="UP000239209">
    <property type="component" value="Unassembled WGS sequence"/>
</dbReference>
<dbReference type="InterPro" id="IPR006103">
    <property type="entry name" value="Glyco_hydro_2_cat"/>
</dbReference>
<feature type="chain" id="PRO_5015566163" evidence="4">
    <location>
        <begin position="48"/>
        <end position="722"/>
    </location>
</feature>
<dbReference type="GO" id="GO:0005975">
    <property type="term" value="P:carbohydrate metabolic process"/>
    <property type="evidence" value="ECO:0007669"/>
    <property type="project" value="InterPro"/>
</dbReference>
<dbReference type="InterPro" id="IPR051913">
    <property type="entry name" value="GH2_Domain-Containing"/>
</dbReference>
<comment type="similarity">
    <text evidence="1">Belongs to the glycosyl hydrolase 2 family.</text>
</comment>
<evidence type="ECO:0000259" key="5">
    <source>
        <dbReference type="Pfam" id="PF00703"/>
    </source>
</evidence>
<evidence type="ECO:0000259" key="7">
    <source>
        <dbReference type="Pfam" id="PF02837"/>
    </source>
</evidence>
<dbReference type="GO" id="GO:0004553">
    <property type="term" value="F:hydrolase activity, hydrolyzing O-glycosyl compounds"/>
    <property type="evidence" value="ECO:0007669"/>
    <property type="project" value="InterPro"/>
</dbReference>
<evidence type="ECO:0000256" key="4">
    <source>
        <dbReference type="SAM" id="SignalP"/>
    </source>
</evidence>
<evidence type="ECO:0000256" key="3">
    <source>
        <dbReference type="ARBA" id="ARBA00023295"/>
    </source>
</evidence>
<dbReference type="InterPro" id="IPR006104">
    <property type="entry name" value="Glyco_hydro_2_N"/>
</dbReference>
<dbReference type="InterPro" id="IPR006102">
    <property type="entry name" value="Ig-like_GH2"/>
</dbReference>
<organism evidence="8 9">
    <name type="scientific">Pseudosporangium ferrugineum</name>
    <dbReference type="NCBI Taxonomy" id="439699"/>
    <lineage>
        <taxon>Bacteria</taxon>
        <taxon>Bacillati</taxon>
        <taxon>Actinomycetota</taxon>
        <taxon>Actinomycetes</taxon>
        <taxon>Micromonosporales</taxon>
        <taxon>Micromonosporaceae</taxon>
        <taxon>Pseudosporangium</taxon>
    </lineage>
</organism>
<keyword evidence="9" id="KW-1185">Reference proteome</keyword>
<dbReference type="InterPro" id="IPR013783">
    <property type="entry name" value="Ig-like_fold"/>
</dbReference>
<feature type="domain" description="Glycosyl hydrolases family 2 sugar binding" evidence="7">
    <location>
        <begin position="112"/>
        <end position="209"/>
    </location>
</feature>
<dbReference type="Pfam" id="PF02837">
    <property type="entry name" value="Glyco_hydro_2_N"/>
    <property type="match status" value="1"/>
</dbReference>
<dbReference type="Gene3D" id="3.20.20.80">
    <property type="entry name" value="Glycosidases"/>
    <property type="match status" value="1"/>
</dbReference>
<evidence type="ECO:0000313" key="9">
    <source>
        <dbReference type="Proteomes" id="UP000239209"/>
    </source>
</evidence>
<protein>
    <submittedName>
        <fullName evidence="8">Beta-galactosidase</fullName>
    </submittedName>
</protein>
<dbReference type="Pfam" id="PF02836">
    <property type="entry name" value="Glyco_hydro_2_C"/>
    <property type="match status" value="1"/>
</dbReference>
<accession>A0A2T0RX87</accession>
<sequence>MSAPFFPVTAGAAGRFHTVRPLRRRLALLAVPMMLAAAVASASPASAATPGGDPRVPATAGRTTAELTTGWRFTKGDPAGARLPDFDDSSWSAVALPHTWNDIDGHDGVSGYYRGAGWYRRLVTAPATGVGHLEFDGANAVADVYVDGRPVASHKGGYSRFRAPLTGVRPGATAVVAVRVDNAPDPAVAPLSDDWVQYGGLYRGVRLVRTGDVHVDLLHDGAPGVYARTALRDGAADVSVETRVANDTGAARSVEVVVSVTDARGRPAAPVAASRIRLAAGAVNSVTRTVRIARPHLWQGRIDPYLYRIRVDVVRPGAARSSDTVVQPLGIRTVAVDSTSGFLLNGSPYRLYGVNMHQGREPEGFAVSRAQMARDLDVVREIGATSVRLVHYQHDAYVYDRADADGLLLWTEIPFMHKSSDDPAFIAGVRQQLRELVLQNFNHPSVAFWSIGNEVTFKEGPDPNHVLIELSALLRALDPSRVDAYATCCVADDDPSVGYTTATGYHRYEGWYFGTSDLFGLWADANHAAQPDKPFAVTEYGAGGSPALHAQDPPPSESPYLDPPYEELQTRFHDSHWRQIAQRPYLFASWAFVLFDFASDGRDEGGVQGLNNKGLITDDRTVRKDAFFYYKANWNPDPMLYLTERRFTVRPRTVADVTAFGNSGPVTLYVNGVSAGTRSPDAYHVVTWPGVRLAPGDNVVTAVSSAGGRRLTDTVHWSVDPQ</sequence>
<dbReference type="OrthoDB" id="9762066at2"/>
<name>A0A2T0RX87_9ACTN</name>
<dbReference type="InterPro" id="IPR006101">
    <property type="entry name" value="Glyco_hydro_2"/>
</dbReference>
<dbReference type="SUPFAM" id="SSF49785">
    <property type="entry name" value="Galactose-binding domain-like"/>
    <property type="match status" value="1"/>
</dbReference>
<dbReference type="Gene3D" id="2.60.120.260">
    <property type="entry name" value="Galactose-binding domain-like"/>
    <property type="match status" value="1"/>
</dbReference>
<dbReference type="EMBL" id="PVZG01000012">
    <property type="protein sequence ID" value="PRY25805.1"/>
    <property type="molecule type" value="Genomic_DNA"/>
</dbReference>
<dbReference type="InterPro" id="IPR017853">
    <property type="entry name" value="GH"/>
</dbReference>
<dbReference type="InterPro" id="IPR036156">
    <property type="entry name" value="Beta-gal/glucu_dom_sf"/>
</dbReference>
<comment type="caution">
    <text evidence="8">The sequence shown here is derived from an EMBL/GenBank/DDBJ whole genome shotgun (WGS) entry which is preliminary data.</text>
</comment>
<dbReference type="RefSeq" id="WP_106128988.1">
    <property type="nucleotide sequence ID" value="NZ_PVZG01000012.1"/>
</dbReference>
<feature type="signal peptide" evidence="4">
    <location>
        <begin position="1"/>
        <end position="47"/>
    </location>
</feature>
<feature type="domain" description="Glycoside hydrolase family 2 catalytic" evidence="6">
    <location>
        <begin position="340"/>
        <end position="632"/>
    </location>
</feature>
<evidence type="ECO:0000259" key="6">
    <source>
        <dbReference type="Pfam" id="PF02836"/>
    </source>
</evidence>
<dbReference type="InterPro" id="IPR008979">
    <property type="entry name" value="Galactose-bd-like_sf"/>
</dbReference>
<evidence type="ECO:0000256" key="2">
    <source>
        <dbReference type="ARBA" id="ARBA00022801"/>
    </source>
</evidence>
<dbReference type="SUPFAM" id="SSF51445">
    <property type="entry name" value="(Trans)glycosidases"/>
    <property type="match status" value="1"/>
</dbReference>
<keyword evidence="3" id="KW-0326">Glycosidase</keyword>
<dbReference type="AlphaFoldDB" id="A0A2T0RX87"/>
<reference evidence="8 9" key="1">
    <citation type="submission" date="2018-03" db="EMBL/GenBank/DDBJ databases">
        <title>Genomic Encyclopedia of Archaeal and Bacterial Type Strains, Phase II (KMG-II): from individual species to whole genera.</title>
        <authorList>
            <person name="Goeker M."/>
        </authorList>
    </citation>
    <scope>NUCLEOTIDE SEQUENCE [LARGE SCALE GENOMIC DNA]</scope>
    <source>
        <strain evidence="8 9">DSM 45348</strain>
    </source>
</reference>
<proteinExistence type="inferred from homology"/>
<gene>
    <name evidence="8" type="ORF">CLV70_112171</name>
</gene>
<dbReference type="PRINTS" id="PR00132">
    <property type="entry name" value="GLHYDRLASE2"/>
</dbReference>